<keyword evidence="2" id="KW-1133">Transmembrane helix</keyword>
<keyword evidence="2" id="KW-0472">Membrane</keyword>
<keyword evidence="4" id="KW-1185">Reference proteome</keyword>
<gene>
    <name evidence="3" type="ORF">MNOR_LOCUS6395</name>
</gene>
<sequence length="535" mass="62079">MEEDNESNKQSLRNKQSFKNIQLLNDNMEEEDYESNKQPLRNKDSLHVQLLEDNMEEEEYDSNRQPLRKKGSLNLQLLDHNRKTFIFFRCVGIFPISSENGKFKVHENQCMIYRFCWFLLHLFGVAVMWGIRLIHPDKCSDSKVNQGNVTMMNQGKVTMMNQGNVPMMGMIKSAVGSPCSKDQTHWLTIAFGILMFILVDSVQTKILKRNLDFMPTILNEIAHLEKIKIGNKASRKFHVSNKLLKKNSSLNTSTAGDDHQANDIDSNCCSNSCTRYNVLRYSIFWLSMLGFLGTFGYGCFIAIRHPDQEDRSGVWDEWKFFGSLVYLVFPTFTTWFCVFMIGYQRKMYKVLNELPDDQFYNEEIIKSIGDYCESMQKISGMLIKRFYRFTFGINFALFVIIGTNSLFEILQGLAELQNPTELEFEDIIYLLPISICVFNMFISCEKSSSLVTGQHAKLLCKLKGIITRLLVDEMEKSKENEKKCKRVECLHKNLKDCSPMAEIYGGYKVNYSLFTGILLFIFTYSRVFYGVVEKK</sequence>
<comment type="caution">
    <text evidence="3">The sequence shown here is derived from an EMBL/GenBank/DDBJ whole genome shotgun (WGS) entry which is preliminary data.</text>
</comment>
<proteinExistence type="predicted"/>
<dbReference type="AlphaFoldDB" id="A0AAV2PYS1"/>
<feature type="transmembrane region" description="Helical" evidence="2">
    <location>
        <begin position="386"/>
        <end position="407"/>
    </location>
</feature>
<name>A0AAV2PYS1_MEGNR</name>
<feature type="transmembrane region" description="Helical" evidence="2">
    <location>
        <begin position="509"/>
        <end position="529"/>
    </location>
</feature>
<feature type="transmembrane region" description="Helical" evidence="2">
    <location>
        <begin position="323"/>
        <end position="343"/>
    </location>
</feature>
<evidence type="ECO:0000313" key="4">
    <source>
        <dbReference type="Proteomes" id="UP001497623"/>
    </source>
</evidence>
<feature type="transmembrane region" description="Helical" evidence="2">
    <location>
        <begin position="184"/>
        <end position="202"/>
    </location>
</feature>
<dbReference type="Proteomes" id="UP001497623">
    <property type="component" value="Unassembled WGS sequence"/>
</dbReference>
<feature type="compositionally biased region" description="Polar residues" evidence="1">
    <location>
        <begin position="8"/>
        <end position="20"/>
    </location>
</feature>
<dbReference type="EMBL" id="CAXKWB010002639">
    <property type="protein sequence ID" value="CAL4067319.1"/>
    <property type="molecule type" value="Genomic_DNA"/>
</dbReference>
<evidence type="ECO:0000256" key="1">
    <source>
        <dbReference type="SAM" id="MobiDB-lite"/>
    </source>
</evidence>
<feature type="transmembrane region" description="Helical" evidence="2">
    <location>
        <begin position="427"/>
        <end position="444"/>
    </location>
</feature>
<evidence type="ECO:0000313" key="3">
    <source>
        <dbReference type="EMBL" id="CAL4067319.1"/>
    </source>
</evidence>
<feature type="transmembrane region" description="Helical" evidence="2">
    <location>
        <begin position="112"/>
        <end position="131"/>
    </location>
</feature>
<evidence type="ECO:0000256" key="2">
    <source>
        <dbReference type="SAM" id="Phobius"/>
    </source>
</evidence>
<feature type="region of interest" description="Disordered" evidence="1">
    <location>
        <begin position="1"/>
        <end position="20"/>
    </location>
</feature>
<accession>A0AAV2PYS1</accession>
<protein>
    <recommendedName>
        <fullName evidence="5">Gustatory receptor</fullName>
    </recommendedName>
</protein>
<keyword evidence="2" id="KW-0812">Transmembrane</keyword>
<reference evidence="3 4" key="1">
    <citation type="submission" date="2024-05" db="EMBL/GenBank/DDBJ databases">
        <authorList>
            <person name="Wallberg A."/>
        </authorList>
    </citation>
    <scope>NUCLEOTIDE SEQUENCE [LARGE SCALE GENOMIC DNA]</scope>
</reference>
<evidence type="ECO:0008006" key="5">
    <source>
        <dbReference type="Google" id="ProtNLM"/>
    </source>
</evidence>
<feature type="transmembrane region" description="Helical" evidence="2">
    <location>
        <begin position="283"/>
        <end position="303"/>
    </location>
</feature>
<organism evidence="3 4">
    <name type="scientific">Meganyctiphanes norvegica</name>
    <name type="common">Northern krill</name>
    <name type="synonym">Thysanopoda norvegica</name>
    <dbReference type="NCBI Taxonomy" id="48144"/>
    <lineage>
        <taxon>Eukaryota</taxon>
        <taxon>Metazoa</taxon>
        <taxon>Ecdysozoa</taxon>
        <taxon>Arthropoda</taxon>
        <taxon>Crustacea</taxon>
        <taxon>Multicrustacea</taxon>
        <taxon>Malacostraca</taxon>
        <taxon>Eumalacostraca</taxon>
        <taxon>Eucarida</taxon>
        <taxon>Euphausiacea</taxon>
        <taxon>Euphausiidae</taxon>
        <taxon>Meganyctiphanes</taxon>
    </lineage>
</organism>